<feature type="region of interest" description="Disordered" evidence="7">
    <location>
        <begin position="842"/>
        <end position="976"/>
    </location>
</feature>
<dbReference type="SUPFAM" id="SSF57701">
    <property type="entry name" value="Zn2/Cys6 DNA-binding domain"/>
    <property type="match status" value="1"/>
</dbReference>
<dbReference type="Gene3D" id="4.10.240.10">
    <property type="entry name" value="Zn(2)-C6 fungal-type DNA-binding domain"/>
    <property type="match status" value="1"/>
</dbReference>
<accession>W9VEC5</accession>
<keyword evidence="6" id="KW-0539">Nucleus</keyword>
<name>W9VEC5_9EURO</name>
<dbReference type="CDD" id="cd12148">
    <property type="entry name" value="fungal_TF_MHR"/>
    <property type="match status" value="1"/>
</dbReference>
<dbReference type="GO" id="GO:0006351">
    <property type="term" value="P:DNA-templated transcription"/>
    <property type="evidence" value="ECO:0007669"/>
    <property type="project" value="InterPro"/>
</dbReference>
<proteinExistence type="predicted"/>
<keyword evidence="5" id="KW-0804">Transcription</keyword>
<dbReference type="GO" id="GO:0000981">
    <property type="term" value="F:DNA-binding transcription factor activity, RNA polymerase II-specific"/>
    <property type="evidence" value="ECO:0007669"/>
    <property type="project" value="InterPro"/>
</dbReference>
<dbReference type="GO" id="GO:0005634">
    <property type="term" value="C:nucleus"/>
    <property type="evidence" value="ECO:0007669"/>
    <property type="project" value="UniProtKB-SubCell"/>
</dbReference>
<evidence type="ECO:0000256" key="1">
    <source>
        <dbReference type="ARBA" id="ARBA00004123"/>
    </source>
</evidence>
<keyword evidence="4" id="KW-0238">DNA-binding</keyword>
<evidence type="ECO:0000313" key="9">
    <source>
        <dbReference type="EMBL" id="EXJ53972.1"/>
    </source>
</evidence>
<evidence type="ECO:0000256" key="2">
    <source>
        <dbReference type="ARBA" id="ARBA00022723"/>
    </source>
</evidence>
<feature type="region of interest" description="Disordered" evidence="7">
    <location>
        <begin position="645"/>
        <end position="683"/>
    </location>
</feature>
<sequence>MSDFFSLTHKFRASIDGQPAGVDGKSRRRNRQPLSCAPCRLKKLRCDRGHPCETCVKRGNQASCSYGKLASAKASDTAARSATRGRAQERLGRLEQLVMQMVDTSTSNGSKPSHSNESDTGASTDSSRDNDATALRTGIAKDGHLQYGSAESRYVGSTHWSAILESLQELKSALGGTTDGGDQAAGAELDEADEVELQDTDSLFGPTSHVSIAQILAQALPPRLQVDRRLSTYFNSRYLVIPLIHTQQFQRQYEQFWRTPLETPPLWISILFSICCLSAGLSEAVGSGPTTPEDQPSPRVSFLHAACQCLQLGGFTRPKRYVVEALGLYAQCKYMSTLDPSGEVGLIFSLAVRLAYRSGYHRDPSQFPHISVFEGEMRRRTWAMCRQFDLMVSFQLGLPSQIPPNSWDTRNPRNLLDTDFDEDTKVPPPSRPETEATQLLYFIVKARLMTTFGKVCAHALSFGATENYAQQVMDLDREVRATYATVPKVLHVKPMSQSFADPSYLTMVRTNCEFLYQKSLLVLHRKCMTQGTHPASTQACTDAAIAITRHMLDLHKEFKPGGQLFNDRWMLSSFTMNDFYLAGMVLCLEVSMWKKANPAIDIHADEKMREQYIMLKDSFAICEELSATSTEARRVAAVLHQVLGEEASSTGGSSGPSTGTGTSTSTSISTSAGRPSNPFAQPGKFMPSAMFPMQYDFSLASASPTVPNGSQGRGQGHPLRENLSNSSDTMDATFLPGITRAAGVADSFQNLMPGINNPVPLGGNSFLSFFSFSPASYAGGSGHGMSNASATASDPQTFDATPSMDIDWPLLDQWMALPNMVDMLPFHDGTGAVTQAFAGSSGMFQNQHQDQRPRSENENLNGTSNRNGTRNWDETDNKTETDPAALDTDTAYPPLADAQTMTTNGEGRPATDTDTEWTSTPYPFLGHESEASTTRHDGTGPPTASTSTSGSLSVSSGSDHGRGHGRDETGVTGPRALPLDLRLWSRRHGAGRTQAQTHRGGGYPMY</sequence>
<feature type="compositionally biased region" description="Low complexity" evidence="7">
    <location>
        <begin position="939"/>
        <end position="958"/>
    </location>
</feature>
<feature type="domain" description="Zn(2)-C6 fungal-type" evidence="8">
    <location>
        <begin position="35"/>
        <end position="66"/>
    </location>
</feature>
<feature type="compositionally biased region" description="Basic and acidic residues" evidence="7">
    <location>
        <begin position="959"/>
        <end position="969"/>
    </location>
</feature>
<evidence type="ECO:0000256" key="6">
    <source>
        <dbReference type="ARBA" id="ARBA00023242"/>
    </source>
</evidence>
<dbReference type="STRING" id="1182544.W9VEC5"/>
<dbReference type="InterPro" id="IPR050613">
    <property type="entry name" value="Sec_Metabolite_Reg"/>
</dbReference>
<evidence type="ECO:0000256" key="3">
    <source>
        <dbReference type="ARBA" id="ARBA00023015"/>
    </source>
</evidence>
<dbReference type="GeneID" id="19183872"/>
<dbReference type="InterPro" id="IPR007219">
    <property type="entry name" value="XnlR_reg_dom"/>
</dbReference>
<feature type="compositionally biased region" description="Low complexity" evidence="7">
    <location>
        <begin position="648"/>
        <end position="671"/>
    </location>
</feature>
<dbReference type="AlphaFoldDB" id="W9VEC5"/>
<evidence type="ECO:0000256" key="4">
    <source>
        <dbReference type="ARBA" id="ARBA00023125"/>
    </source>
</evidence>
<dbReference type="SMART" id="SM00066">
    <property type="entry name" value="GAL4"/>
    <property type="match status" value="1"/>
</dbReference>
<feature type="compositionally biased region" description="Polar residues" evidence="7">
    <location>
        <begin position="103"/>
        <end position="125"/>
    </location>
</feature>
<comment type="caution">
    <text evidence="9">The sequence shown here is derived from an EMBL/GenBank/DDBJ whole genome shotgun (WGS) entry which is preliminary data.</text>
</comment>
<dbReference type="PROSITE" id="PS50048">
    <property type="entry name" value="ZN2_CY6_FUNGAL_2"/>
    <property type="match status" value="1"/>
</dbReference>
<evidence type="ECO:0000313" key="10">
    <source>
        <dbReference type="Proteomes" id="UP000019473"/>
    </source>
</evidence>
<dbReference type="eggNOG" id="ENOG502SHVI">
    <property type="taxonomic scope" value="Eukaryota"/>
</dbReference>
<feature type="compositionally biased region" description="Basic and acidic residues" evidence="7">
    <location>
        <begin position="871"/>
        <end position="881"/>
    </location>
</feature>
<dbReference type="HOGENOM" id="CLU_007426_4_1_1"/>
<keyword evidence="10" id="KW-1185">Reference proteome</keyword>
<keyword evidence="2" id="KW-0479">Metal-binding</keyword>
<gene>
    <name evidence="9" type="ORF">A1O7_09309</name>
</gene>
<dbReference type="GO" id="GO:0003677">
    <property type="term" value="F:DNA binding"/>
    <property type="evidence" value="ECO:0007669"/>
    <property type="project" value="UniProtKB-KW"/>
</dbReference>
<dbReference type="Pfam" id="PF00172">
    <property type="entry name" value="Zn_clus"/>
    <property type="match status" value="1"/>
</dbReference>
<dbReference type="PANTHER" id="PTHR31001:SF49">
    <property type="entry name" value="ZN(II)2CYS6 TRANSCRIPTION FACTOR (EUROFUNG)"/>
    <property type="match status" value="1"/>
</dbReference>
<dbReference type="PROSITE" id="PS00463">
    <property type="entry name" value="ZN2_CY6_FUNGAL_1"/>
    <property type="match status" value="1"/>
</dbReference>
<evidence type="ECO:0000259" key="8">
    <source>
        <dbReference type="PROSITE" id="PS50048"/>
    </source>
</evidence>
<dbReference type="CDD" id="cd00067">
    <property type="entry name" value="GAL4"/>
    <property type="match status" value="1"/>
</dbReference>
<evidence type="ECO:0000256" key="7">
    <source>
        <dbReference type="SAM" id="MobiDB-lite"/>
    </source>
</evidence>
<dbReference type="SMART" id="SM00906">
    <property type="entry name" value="Fungal_trans"/>
    <property type="match status" value="1"/>
</dbReference>
<dbReference type="VEuPathDB" id="FungiDB:A1O7_09309"/>
<dbReference type="EMBL" id="AMGW01000007">
    <property type="protein sequence ID" value="EXJ53972.1"/>
    <property type="molecule type" value="Genomic_DNA"/>
</dbReference>
<dbReference type="InterPro" id="IPR036864">
    <property type="entry name" value="Zn2-C6_fun-type_DNA-bd_sf"/>
</dbReference>
<reference evidence="9 10" key="1">
    <citation type="submission" date="2013-03" db="EMBL/GenBank/DDBJ databases">
        <title>The Genome Sequence of Cladophialophora yegresii CBS 114405.</title>
        <authorList>
            <consortium name="The Broad Institute Genomics Platform"/>
            <person name="Cuomo C."/>
            <person name="de Hoog S."/>
            <person name="Gorbushina A."/>
            <person name="Walker B."/>
            <person name="Young S.K."/>
            <person name="Zeng Q."/>
            <person name="Gargeya S."/>
            <person name="Fitzgerald M."/>
            <person name="Haas B."/>
            <person name="Abouelleil A."/>
            <person name="Allen A.W."/>
            <person name="Alvarado L."/>
            <person name="Arachchi H.M."/>
            <person name="Berlin A.M."/>
            <person name="Chapman S.B."/>
            <person name="Gainer-Dewar J."/>
            <person name="Goldberg J."/>
            <person name="Griggs A."/>
            <person name="Gujja S."/>
            <person name="Hansen M."/>
            <person name="Howarth C."/>
            <person name="Imamovic A."/>
            <person name="Ireland A."/>
            <person name="Larimer J."/>
            <person name="McCowan C."/>
            <person name="Murphy C."/>
            <person name="Pearson M."/>
            <person name="Poon T.W."/>
            <person name="Priest M."/>
            <person name="Roberts A."/>
            <person name="Saif S."/>
            <person name="Shea T."/>
            <person name="Sisk P."/>
            <person name="Sykes S."/>
            <person name="Wortman J."/>
            <person name="Nusbaum C."/>
            <person name="Birren B."/>
        </authorList>
    </citation>
    <scope>NUCLEOTIDE SEQUENCE [LARGE SCALE GENOMIC DNA]</scope>
    <source>
        <strain evidence="9 10">CBS 114405</strain>
    </source>
</reference>
<feature type="compositionally biased region" description="Polar residues" evidence="7">
    <location>
        <begin position="858"/>
        <end position="870"/>
    </location>
</feature>
<evidence type="ECO:0000256" key="5">
    <source>
        <dbReference type="ARBA" id="ARBA00023163"/>
    </source>
</evidence>
<feature type="region of interest" description="Disordered" evidence="7">
    <location>
        <begin position="702"/>
        <end position="726"/>
    </location>
</feature>
<comment type="subcellular location">
    <subcellularLocation>
        <location evidence="1">Nucleus</location>
    </subcellularLocation>
</comment>
<feature type="region of interest" description="Disordered" evidence="7">
    <location>
        <begin position="103"/>
        <end position="130"/>
    </location>
</feature>
<protein>
    <recommendedName>
        <fullName evidence="8">Zn(2)-C6 fungal-type domain-containing protein</fullName>
    </recommendedName>
</protein>
<dbReference type="GO" id="GO:0008270">
    <property type="term" value="F:zinc ion binding"/>
    <property type="evidence" value="ECO:0007669"/>
    <property type="project" value="InterPro"/>
</dbReference>
<dbReference type="OrthoDB" id="5431381at2759"/>
<dbReference type="Proteomes" id="UP000019473">
    <property type="component" value="Unassembled WGS sequence"/>
</dbReference>
<dbReference type="InterPro" id="IPR001138">
    <property type="entry name" value="Zn2Cys6_DnaBD"/>
</dbReference>
<feature type="compositionally biased region" description="Basic and acidic residues" evidence="7">
    <location>
        <begin position="927"/>
        <end position="938"/>
    </location>
</feature>
<dbReference type="Pfam" id="PF04082">
    <property type="entry name" value="Fungal_trans"/>
    <property type="match status" value="1"/>
</dbReference>
<organism evidence="9 10">
    <name type="scientific">Cladophialophora yegresii CBS 114405</name>
    <dbReference type="NCBI Taxonomy" id="1182544"/>
    <lineage>
        <taxon>Eukaryota</taxon>
        <taxon>Fungi</taxon>
        <taxon>Dikarya</taxon>
        <taxon>Ascomycota</taxon>
        <taxon>Pezizomycotina</taxon>
        <taxon>Eurotiomycetes</taxon>
        <taxon>Chaetothyriomycetidae</taxon>
        <taxon>Chaetothyriales</taxon>
        <taxon>Herpotrichiellaceae</taxon>
        <taxon>Cladophialophora</taxon>
    </lineage>
</organism>
<dbReference type="PANTHER" id="PTHR31001">
    <property type="entry name" value="UNCHARACTERIZED TRANSCRIPTIONAL REGULATORY PROTEIN"/>
    <property type="match status" value="1"/>
</dbReference>
<keyword evidence="3" id="KW-0805">Transcription regulation</keyword>
<dbReference type="RefSeq" id="XP_007761487.1">
    <property type="nucleotide sequence ID" value="XM_007763297.1"/>
</dbReference>